<name>A0A1X7IAC1_9BACT</name>
<organism evidence="1 2">
    <name type="scientific">Marivirga sericea</name>
    <dbReference type="NCBI Taxonomy" id="1028"/>
    <lineage>
        <taxon>Bacteria</taxon>
        <taxon>Pseudomonadati</taxon>
        <taxon>Bacteroidota</taxon>
        <taxon>Cytophagia</taxon>
        <taxon>Cytophagales</taxon>
        <taxon>Marivirgaceae</taxon>
        <taxon>Marivirga</taxon>
    </lineage>
</organism>
<dbReference type="Gene3D" id="2.180.10.10">
    <property type="entry name" value="RHS repeat-associated core"/>
    <property type="match status" value="1"/>
</dbReference>
<dbReference type="EMBL" id="FXAW01000001">
    <property type="protein sequence ID" value="SMG11567.1"/>
    <property type="molecule type" value="Genomic_DNA"/>
</dbReference>
<gene>
    <name evidence="1" type="ORF">SAMN05661096_00417</name>
</gene>
<evidence type="ECO:0000313" key="2">
    <source>
        <dbReference type="Proteomes" id="UP000193804"/>
    </source>
</evidence>
<protein>
    <submittedName>
        <fullName evidence="1">RHS repeat-associated core domain-containing protein</fullName>
    </submittedName>
</protein>
<dbReference type="InterPro" id="IPR022385">
    <property type="entry name" value="Rhs_assc_core"/>
</dbReference>
<proteinExistence type="predicted"/>
<dbReference type="NCBIfam" id="TIGR03696">
    <property type="entry name" value="Rhs_assc_core"/>
    <property type="match status" value="1"/>
</dbReference>
<keyword evidence="2" id="KW-1185">Reference proteome</keyword>
<dbReference type="STRING" id="1028.SAMN05661096_00417"/>
<dbReference type="Proteomes" id="UP000193804">
    <property type="component" value="Unassembled WGS sequence"/>
</dbReference>
<accession>A0A1X7IAC1</accession>
<reference evidence="2" key="1">
    <citation type="submission" date="2017-04" db="EMBL/GenBank/DDBJ databases">
        <authorList>
            <person name="Varghese N."/>
            <person name="Submissions S."/>
        </authorList>
    </citation>
    <scope>NUCLEOTIDE SEQUENCE [LARGE SCALE GENOMIC DNA]</scope>
    <source>
        <strain evidence="2">DSM 4125</strain>
    </source>
</reference>
<evidence type="ECO:0000313" key="1">
    <source>
        <dbReference type="EMBL" id="SMG11567.1"/>
    </source>
</evidence>
<sequence>MDLGWLDFGARMYQADLGRWFNVDPMAEKYPDMTPYKYGLNNPMAYTDPNVMTEIYGVDMGAKGSVQNVFDASRNVM</sequence>
<dbReference type="AlphaFoldDB" id="A0A1X7IAC1"/>